<organism evidence="1 2">
    <name type="scientific">Pigmentiphaga litoralis</name>
    <dbReference type="NCBI Taxonomy" id="516702"/>
    <lineage>
        <taxon>Bacteria</taxon>
        <taxon>Pseudomonadati</taxon>
        <taxon>Pseudomonadota</taxon>
        <taxon>Betaproteobacteria</taxon>
        <taxon>Burkholderiales</taxon>
        <taxon>Alcaligenaceae</taxon>
        <taxon>Pigmentiphaga</taxon>
    </lineage>
</organism>
<comment type="caution">
    <text evidence="1">The sequence shown here is derived from an EMBL/GenBank/DDBJ whole genome shotgun (WGS) entry which is preliminary data.</text>
</comment>
<name>A0A7Y9IW08_9BURK</name>
<dbReference type="SUPFAM" id="SSF49777">
    <property type="entry name" value="PEBP-like"/>
    <property type="match status" value="1"/>
</dbReference>
<dbReference type="PANTHER" id="PTHR30289">
    <property type="entry name" value="UNCHARACTERIZED PROTEIN YBCL-RELATED"/>
    <property type="match status" value="1"/>
</dbReference>
<dbReference type="Pfam" id="PF01161">
    <property type="entry name" value="PBP"/>
    <property type="match status" value="1"/>
</dbReference>
<evidence type="ECO:0000313" key="2">
    <source>
        <dbReference type="Proteomes" id="UP000542125"/>
    </source>
</evidence>
<dbReference type="CDD" id="cd00865">
    <property type="entry name" value="PEBP_bact_arch"/>
    <property type="match status" value="1"/>
</dbReference>
<accession>A0A7Y9IW08</accession>
<protein>
    <recommendedName>
        <fullName evidence="3">YbhB/YbcL family Raf kinase inhibitor-like protein</fullName>
    </recommendedName>
</protein>
<dbReference type="EMBL" id="JACBYR010000001">
    <property type="protein sequence ID" value="NYE84116.1"/>
    <property type="molecule type" value="Genomic_DNA"/>
</dbReference>
<dbReference type="InterPro" id="IPR036610">
    <property type="entry name" value="PEBP-like_sf"/>
</dbReference>
<reference evidence="1 2" key="1">
    <citation type="submission" date="2020-07" db="EMBL/GenBank/DDBJ databases">
        <title>Genomic Encyclopedia of Type Strains, Phase IV (KMG-V): Genome sequencing to study the core and pangenomes of soil and plant-associated prokaryotes.</title>
        <authorList>
            <person name="Whitman W."/>
        </authorList>
    </citation>
    <scope>NUCLEOTIDE SEQUENCE [LARGE SCALE GENOMIC DNA]</scope>
    <source>
        <strain evidence="1 2">SAS40</strain>
    </source>
</reference>
<dbReference type="InterPro" id="IPR008914">
    <property type="entry name" value="PEBP"/>
</dbReference>
<dbReference type="PANTHER" id="PTHR30289:SF1">
    <property type="entry name" value="PEBP (PHOSPHATIDYLETHANOLAMINE-BINDING PROTEIN) FAMILY PROTEIN"/>
    <property type="match status" value="1"/>
</dbReference>
<dbReference type="Proteomes" id="UP000542125">
    <property type="component" value="Unassembled WGS sequence"/>
</dbReference>
<evidence type="ECO:0008006" key="3">
    <source>
        <dbReference type="Google" id="ProtNLM"/>
    </source>
</evidence>
<dbReference type="NCBIfam" id="TIGR00481">
    <property type="entry name" value="YbhB/YbcL family Raf kinase inhibitor-like protein"/>
    <property type="match status" value="1"/>
</dbReference>
<dbReference type="InterPro" id="IPR005247">
    <property type="entry name" value="YbhB_YbcL/LppC-like"/>
</dbReference>
<proteinExistence type="predicted"/>
<sequence length="218" mass="23964">MKLSSLSFMDGEPMPDRYAFAKNLGPQSLIPGDNLNPQFTFIDVPEDARSLTLLCADLDSPEDLSLADREGITLDGDVPRRPFYHWVLIDLPPDTGDIEEGAYAIGVYRRGKSQLSDDMAAREGLNDLTHRFTNDPEMAGYYYGYDGPCPPWNDPKPHRYCFTLYALDIESLTVPTLFYGNDVVAAMEGHVLACASLTGVYTLDPSVAPVQVGSTTAT</sequence>
<evidence type="ECO:0000313" key="1">
    <source>
        <dbReference type="EMBL" id="NYE84116.1"/>
    </source>
</evidence>
<keyword evidence="2" id="KW-1185">Reference proteome</keyword>
<dbReference type="AlphaFoldDB" id="A0A7Y9IW08"/>
<gene>
    <name evidence="1" type="ORF">FHW18_003387</name>
</gene>
<dbReference type="RefSeq" id="WP_179587846.1">
    <property type="nucleotide sequence ID" value="NZ_JACBYR010000001.1"/>
</dbReference>
<dbReference type="Gene3D" id="3.90.280.10">
    <property type="entry name" value="PEBP-like"/>
    <property type="match status" value="1"/>
</dbReference>